<dbReference type="InterPro" id="IPR043141">
    <property type="entry name" value="Ribosomal_uL10-like_sf"/>
</dbReference>
<evidence type="ECO:0000256" key="5">
    <source>
        <dbReference type="ARBA" id="ARBA00035202"/>
    </source>
</evidence>
<organism evidence="7 8">
    <name type="scientific">Gemmatimonas aurantiaca</name>
    <dbReference type="NCBI Taxonomy" id="173480"/>
    <lineage>
        <taxon>Bacteria</taxon>
        <taxon>Pseudomonadati</taxon>
        <taxon>Gemmatimonadota</taxon>
        <taxon>Gemmatimonadia</taxon>
        <taxon>Gemmatimonadales</taxon>
        <taxon>Gemmatimonadaceae</taxon>
        <taxon>Gemmatimonas</taxon>
    </lineage>
</organism>
<proteinExistence type="inferred from homology"/>
<evidence type="ECO:0000256" key="6">
    <source>
        <dbReference type="HAMAP-Rule" id="MF_00362"/>
    </source>
</evidence>
<dbReference type="GO" id="GO:0006412">
    <property type="term" value="P:translation"/>
    <property type="evidence" value="ECO:0007669"/>
    <property type="project" value="UniProtKB-UniRule"/>
</dbReference>
<comment type="subunit">
    <text evidence="6">Part of the ribosomal stalk of the 50S ribosomal subunit. The N-terminus interacts with L11 and the large rRNA to form the base of the stalk. The C-terminus forms an elongated spine to which L12 dimers bind in a sequential fashion forming a multimeric L10(L12)X complex.</text>
</comment>
<dbReference type="SUPFAM" id="SSF160369">
    <property type="entry name" value="Ribosomal protein L10-like"/>
    <property type="match status" value="1"/>
</dbReference>
<dbReference type="InterPro" id="IPR022973">
    <property type="entry name" value="Ribosomal_uL10_bac"/>
</dbReference>
<dbReference type="Proteomes" id="UP000264071">
    <property type="component" value="Unassembled WGS sequence"/>
</dbReference>
<evidence type="ECO:0000256" key="2">
    <source>
        <dbReference type="ARBA" id="ARBA00008889"/>
    </source>
</evidence>
<keyword evidence="4 6" id="KW-0687">Ribonucleoprotein</keyword>
<accession>A0A3D4V7G0</accession>
<dbReference type="OMA" id="VRDQKQA"/>
<dbReference type="GO" id="GO:0005840">
    <property type="term" value="C:ribosome"/>
    <property type="evidence" value="ECO:0007669"/>
    <property type="project" value="UniProtKB-KW"/>
</dbReference>
<keyword evidence="3 6" id="KW-0689">Ribosomal protein</keyword>
<sequence>MKGKPKAKQSDKQILVDSLKTQLGDAQAVYYTDFTGLNVKRMTELRRRLRKAGVEYVVIKNTLALRAVNESGLVSQRLKGPTGVVVAKDGITAAKVLSDFAKENDQRPAVKGGIYEGNAVDEAMVKKLAALPNREDALSIFAGYLNSIPMMFALALDARKTQLEGSN</sequence>
<dbReference type="GO" id="GO:1990904">
    <property type="term" value="C:ribonucleoprotein complex"/>
    <property type="evidence" value="ECO:0007669"/>
    <property type="project" value="UniProtKB-KW"/>
</dbReference>
<dbReference type="AlphaFoldDB" id="A0A3D4V7G0"/>
<comment type="similarity">
    <text evidence="2 6">Belongs to the universal ribosomal protein uL10 family.</text>
</comment>
<dbReference type="CDD" id="cd05797">
    <property type="entry name" value="Ribosomal_L10"/>
    <property type="match status" value="1"/>
</dbReference>
<dbReference type="PANTHER" id="PTHR11560">
    <property type="entry name" value="39S RIBOSOMAL PROTEIN L10, MITOCHONDRIAL"/>
    <property type="match status" value="1"/>
</dbReference>
<dbReference type="EMBL" id="DPIY01000006">
    <property type="protein sequence ID" value="HCT56672.1"/>
    <property type="molecule type" value="Genomic_DNA"/>
</dbReference>
<dbReference type="InterPro" id="IPR001790">
    <property type="entry name" value="Ribosomal_uL10"/>
</dbReference>
<gene>
    <name evidence="6 7" type="primary">rplJ</name>
    <name evidence="7" type="ORF">DGD08_05605</name>
</gene>
<evidence type="ECO:0000256" key="4">
    <source>
        <dbReference type="ARBA" id="ARBA00023274"/>
    </source>
</evidence>
<comment type="caution">
    <text evidence="7">The sequence shown here is derived from an EMBL/GenBank/DDBJ whole genome shotgun (WGS) entry which is preliminary data.</text>
</comment>
<reference evidence="7 8" key="1">
    <citation type="journal article" date="2018" name="Nat. Biotechnol.">
        <title>A standardized bacterial taxonomy based on genome phylogeny substantially revises the tree of life.</title>
        <authorList>
            <person name="Parks D.H."/>
            <person name="Chuvochina M."/>
            <person name="Waite D.W."/>
            <person name="Rinke C."/>
            <person name="Skarshewski A."/>
            <person name="Chaumeil P.A."/>
            <person name="Hugenholtz P."/>
        </authorList>
    </citation>
    <scope>NUCLEOTIDE SEQUENCE [LARGE SCALE GENOMIC DNA]</scope>
    <source>
        <strain evidence="7">UBA8844</strain>
    </source>
</reference>
<dbReference type="NCBIfam" id="NF000955">
    <property type="entry name" value="PRK00099.1-1"/>
    <property type="match status" value="1"/>
</dbReference>
<dbReference type="InterPro" id="IPR047865">
    <property type="entry name" value="Ribosomal_uL10_bac_type"/>
</dbReference>
<dbReference type="Pfam" id="PF00466">
    <property type="entry name" value="Ribosomal_L10"/>
    <property type="match status" value="1"/>
</dbReference>
<comment type="function">
    <text evidence="1 6">Forms part of the ribosomal stalk, playing a central role in the interaction of the ribosome with GTP-bound translation factors.</text>
</comment>
<evidence type="ECO:0000256" key="3">
    <source>
        <dbReference type="ARBA" id="ARBA00022980"/>
    </source>
</evidence>
<keyword evidence="6" id="KW-0694">RNA-binding</keyword>
<evidence type="ECO:0000313" key="7">
    <source>
        <dbReference type="EMBL" id="HCT56672.1"/>
    </source>
</evidence>
<dbReference type="GO" id="GO:0070180">
    <property type="term" value="F:large ribosomal subunit rRNA binding"/>
    <property type="evidence" value="ECO:0007669"/>
    <property type="project" value="UniProtKB-UniRule"/>
</dbReference>
<name>A0A3D4V7G0_9BACT</name>
<keyword evidence="6" id="KW-0699">rRNA-binding</keyword>
<dbReference type="HAMAP" id="MF_00362">
    <property type="entry name" value="Ribosomal_uL10"/>
    <property type="match status" value="1"/>
</dbReference>
<protein>
    <recommendedName>
        <fullName evidence="5 6">Large ribosomal subunit protein uL10</fullName>
    </recommendedName>
</protein>
<evidence type="ECO:0000313" key="8">
    <source>
        <dbReference type="Proteomes" id="UP000264071"/>
    </source>
</evidence>
<dbReference type="Gene3D" id="3.30.70.1730">
    <property type="match status" value="1"/>
</dbReference>
<evidence type="ECO:0000256" key="1">
    <source>
        <dbReference type="ARBA" id="ARBA00002633"/>
    </source>
</evidence>